<dbReference type="RefSeq" id="WP_344620024.1">
    <property type="nucleotide sequence ID" value="NZ_BAAARV010000123.1"/>
</dbReference>
<evidence type="ECO:0000259" key="2">
    <source>
        <dbReference type="Pfam" id="PF08327"/>
    </source>
</evidence>
<dbReference type="InterPro" id="IPR013538">
    <property type="entry name" value="ASHA1/2-like_C"/>
</dbReference>
<dbReference type="Pfam" id="PF08327">
    <property type="entry name" value="AHSA1"/>
    <property type="match status" value="1"/>
</dbReference>
<proteinExistence type="inferred from homology"/>
<protein>
    <submittedName>
        <fullName evidence="3">SRPBCC family protein</fullName>
    </submittedName>
</protein>
<comment type="similarity">
    <text evidence="1">Belongs to the AHA1 family.</text>
</comment>
<sequence>MTTTTKGTAKVTLPEDTQILVTREFNAPKALVWRAYTTPELVKRWWAGDRGDVVSAEIDLRVGGAWRYVMIGGGGFEVAFRGEYHEISAPDRLVNTEIFEGLPDPDDHPSLVTVTLSEQDGRTHMRMLCEYRSQADRDAVVESGMEGGLQESLDHLEEVACTLDM</sequence>
<evidence type="ECO:0000313" key="3">
    <source>
        <dbReference type="EMBL" id="GAA2390337.1"/>
    </source>
</evidence>
<dbReference type="Proteomes" id="UP001501444">
    <property type="component" value="Unassembled WGS sequence"/>
</dbReference>
<dbReference type="EMBL" id="BAAARV010000123">
    <property type="protein sequence ID" value="GAA2390337.1"/>
    <property type="molecule type" value="Genomic_DNA"/>
</dbReference>
<evidence type="ECO:0000256" key="1">
    <source>
        <dbReference type="ARBA" id="ARBA00006817"/>
    </source>
</evidence>
<name>A0ABN3HXV9_9ACTN</name>
<accession>A0ABN3HXV9</accession>
<dbReference type="SUPFAM" id="SSF55961">
    <property type="entry name" value="Bet v1-like"/>
    <property type="match status" value="1"/>
</dbReference>
<feature type="domain" description="Activator of Hsp90 ATPase homologue 1/2-like C-terminal" evidence="2">
    <location>
        <begin position="26"/>
        <end position="159"/>
    </location>
</feature>
<organism evidence="3 4">
    <name type="scientific">Dactylosporangium salmoneum</name>
    <dbReference type="NCBI Taxonomy" id="53361"/>
    <lineage>
        <taxon>Bacteria</taxon>
        <taxon>Bacillati</taxon>
        <taxon>Actinomycetota</taxon>
        <taxon>Actinomycetes</taxon>
        <taxon>Micromonosporales</taxon>
        <taxon>Micromonosporaceae</taxon>
        <taxon>Dactylosporangium</taxon>
    </lineage>
</organism>
<dbReference type="InterPro" id="IPR023393">
    <property type="entry name" value="START-like_dom_sf"/>
</dbReference>
<reference evidence="3 4" key="1">
    <citation type="journal article" date="2019" name="Int. J. Syst. Evol. Microbiol.">
        <title>The Global Catalogue of Microorganisms (GCM) 10K type strain sequencing project: providing services to taxonomists for standard genome sequencing and annotation.</title>
        <authorList>
            <consortium name="The Broad Institute Genomics Platform"/>
            <consortium name="The Broad Institute Genome Sequencing Center for Infectious Disease"/>
            <person name="Wu L."/>
            <person name="Ma J."/>
        </authorList>
    </citation>
    <scope>NUCLEOTIDE SEQUENCE [LARGE SCALE GENOMIC DNA]</scope>
    <source>
        <strain evidence="3 4">JCM 3272</strain>
    </source>
</reference>
<comment type="caution">
    <text evidence="3">The sequence shown here is derived from an EMBL/GenBank/DDBJ whole genome shotgun (WGS) entry which is preliminary data.</text>
</comment>
<keyword evidence="4" id="KW-1185">Reference proteome</keyword>
<evidence type="ECO:0000313" key="4">
    <source>
        <dbReference type="Proteomes" id="UP001501444"/>
    </source>
</evidence>
<gene>
    <name evidence="3" type="ORF">GCM10010170_102330</name>
</gene>
<dbReference type="CDD" id="cd07826">
    <property type="entry name" value="SRPBCC_CalC_Aha1-like_9"/>
    <property type="match status" value="1"/>
</dbReference>
<dbReference type="Gene3D" id="3.30.530.20">
    <property type="match status" value="1"/>
</dbReference>